<protein>
    <submittedName>
        <fullName evidence="1">Uncharacterized protein</fullName>
    </submittedName>
</protein>
<sequence>MRWARFSPSGPHECSSALAACWKSCMALSYCPSLRYASARSHRALRSLGSSLRASLHVSRASRVSPALLWQWHMRPRTCCTSWGTSGSVRRAARHLSTHSEYCDCPIRSWMLRSCPASFLTFL</sequence>
<name>A0A6B0UNV1_IXORI</name>
<evidence type="ECO:0000313" key="1">
    <source>
        <dbReference type="EMBL" id="MXU91489.1"/>
    </source>
</evidence>
<dbReference type="EMBL" id="GIFC01009406">
    <property type="protein sequence ID" value="MXU91489.1"/>
    <property type="molecule type" value="Transcribed_RNA"/>
</dbReference>
<organism evidence="1">
    <name type="scientific">Ixodes ricinus</name>
    <name type="common">Common tick</name>
    <name type="synonym">Acarus ricinus</name>
    <dbReference type="NCBI Taxonomy" id="34613"/>
    <lineage>
        <taxon>Eukaryota</taxon>
        <taxon>Metazoa</taxon>
        <taxon>Ecdysozoa</taxon>
        <taxon>Arthropoda</taxon>
        <taxon>Chelicerata</taxon>
        <taxon>Arachnida</taxon>
        <taxon>Acari</taxon>
        <taxon>Parasitiformes</taxon>
        <taxon>Ixodida</taxon>
        <taxon>Ixodoidea</taxon>
        <taxon>Ixodidae</taxon>
        <taxon>Ixodinae</taxon>
        <taxon>Ixodes</taxon>
    </lineage>
</organism>
<reference evidence="1" key="1">
    <citation type="submission" date="2019-12" db="EMBL/GenBank/DDBJ databases">
        <title>An insight into the sialome of adult female Ixodes ricinus ticks feeding for 6 days.</title>
        <authorList>
            <person name="Perner J."/>
            <person name="Ribeiro J.M.C."/>
        </authorList>
    </citation>
    <scope>NUCLEOTIDE SEQUENCE</scope>
    <source>
        <strain evidence="1">Semi-engorged</strain>
        <tissue evidence="1">Salivary glands</tissue>
    </source>
</reference>
<proteinExistence type="predicted"/>
<accession>A0A6B0UNV1</accession>
<dbReference type="AlphaFoldDB" id="A0A6B0UNV1"/>